<dbReference type="EMBL" id="BRZI01000065">
    <property type="protein sequence ID" value="GLD33103.1"/>
    <property type="molecule type" value="Genomic_DNA"/>
</dbReference>
<evidence type="ECO:0000313" key="2">
    <source>
        <dbReference type="EMBL" id="GLD33103.1"/>
    </source>
</evidence>
<evidence type="ECO:0000313" key="3">
    <source>
        <dbReference type="Proteomes" id="UP001064782"/>
    </source>
</evidence>
<dbReference type="EMBL" id="BRXE01000077">
    <property type="protein sequence ID" value="GLB85249.1"/>
    <property type="molecule type" value="Genomic_DNA"/>
</dbReference>
<name>A0A9P3Q936_9MYCO</name>
<dbReference type="AlphaFoldDB" id="A0A9P3Q936"/>
<protein>
    <submittedName>
        <fullName evidence="2">Uncharacterized protein</fullName>
    </submittedName>
</protein>
<gene>
    <name evidence="2" type="ORF">Mkiyose1413_49860</name>
    <name evidence="1" type="ORF">SRL2020028_45050</name>
</gene>
<organism evidence="2 3">
    <name type="scientific">Mycobacterium kiyosense</name>
    <dbReference type="NCBI Taxonomy" id="2871094"/>
    <lineage>
        <taxon>Bacteria</taxon>
        <taxon>Bacillati</taxon>
        <taxon>Actinomycetota</taxon>
        <taxon>Actinomycetes</taxon>
        <taxon>Mycobacteriales</taxon>
        <taxon>Mycobacteriaceae</taxon>
        <taxon>Mycobacterium</taxon>
    </lineage>
</organism>
<accession>A0A9P3Q936</accession>
<keyword evidence="3" id="KW-1185">Reference proteome</keyword>
<sequence>MVAQLSRSARIGAQLTSTSVFSVPVPPPNADPQLTPLDGASEIDENPRISDVINAVMLITSSIRTELIYCSPMNYLR</sequence>
<reference evidence="2" key="1">
    <citation type="submission" date="2022-08" db="EMBL/GenBank/DDBJ databases">
        <title>Mycobacterium kiyosense sp. nov., scotochromogenic slow-glowing species isolated from respiratory specimens.</title>
        <authorList>
            <person name="Fukano H."/>
            <person name="Kazumi Y."/>
            <person name="Sakagami N."/>
            <person name="Ato M."/>
            <person name="Mitarai S."/>
            <person name="Hoshino Y."/>
        </authorList>
    </citation>
    <scope>NUCLEOTIDE SEQUENCE</scope>
    <source>
        <strain evidence="2">1413</strain>
        <strain evidence="1">SRL2020-028</strain>
    </source>
</reference>
<dbReference type="Proteomes" id="UP001165663">
    <property type="component" value="Unassembled WGS sequence"/>
</dbReference>
<dbReference type="Proteomes" id="UP001064782">
    <property type="component" value="Unassembled WGS sequence"/>
</dbReference>
<proteinExistence type="predicted"/>
<comment type="caution">
    <text evidence="2">The sequence shown here is derived from an EMBL/GenBank/DDBJ whole genome shotgun (WGS) entry which is preliminary data.</text>
</comment>
<evidence type="ECO:0000313" key="1">
    <source>
        <dbReference type="EMBL" id="GLB85249.1"/>
    </source>
</evidence>